<evidence type="ECO:0000256" key="1">
    <source>
        <dbReference type="SAM" id="Phobius"/>
    </source>
</evidence>
<feature type="transmembrane region" description="Helical" evidence="1">
    <location>
        <begin position="80"/>
        <end position="106"/>
    </location>
</feature>
<feature type="transmembrane region" description="Helical" evidence="1">
    <location>
        <begin position="38"/>
        <end position="60"/>
    </location>
</feature>
<evidence type="ECO:0000313" key="2">
    <source>
        <dbReference type="EMBL" id="MCK2035268.1"/>
    </source>
</evidence>
<accession>A0ABT0FB59</accession>
<reference evidence="2 3" key="1">
    <citation type="submission" date="2021-06" db="EMBL/GenBank/DDBJ databases">
        <title>Genome-based taxonomic framework of Microbacterium strains isolated from marine environment, the description of four new species and reclassification of four preexisting species.</title>
        <authorList>
            <person name="Lee S.D."/>
            <person name="Kim S.-M."/>
            <person name="Byeon Y.-S."/>
            <person name="Yang H.L."/>
            <person name="Kim I.S."/>
        </authorList>
    </citation>
    <scope>NUCLEOTIDE SEQUENCE [LARGE SCALE GENOMIC DNA]</scope>
    <source>
        <strain evidence="2 3">SSW1-49</strain>
    </source>
</reference>
<evidence type="ECO:0000313" key="3">
    <source>
        <dbReference type="Proteomes" id="UP001300096"/>
    </source>
</evidence>
<protein>
    <recommendedName>
        <fullName evidence="4">ABC transporter permease</fullName>
    </recommendedName>
</protein>
<keyword evidence="1" id="KW-0812">Transmembrane</keyword>
<dbReference type="EMBL" id="JAHWXN010000001">
    <property type="protein sequence ID" value="MCK2035268.1"/>
    <property type="molecule type" value="Genomic_DNA"/>
</dbReference>
<comment type="caution">
    <text evidence="2">The sequence shown here is derived from an EMBL/GenBank/DDBJ whole genome shotgun (WGS) entry which is preliminary data.</text>
</comment>
<dbReference type="RefSeq" id="WP_247628699.1">
    <property type="nucleotide sequence ID" value="NZ_JAHWXN010000001.1"/>
</dbReference>
<gene>
    <name evidence="2" type="ORF">KZC51_03885</name>
</gene>
<evidence type="ECO:0008006" key="4">
    <source>
        <dbReference type="Google" id="ProtNLM"/>
    </source>
</evidence>
<organism evidence="2 3">
    <name type="scientific">Microbacterium croceum</name>
    <dbReference type="NCBI Taxonomy" id="2851645"/>
    <lineage>
        <taxon>Bacteria</taxon>
        <taxon>Bacillati</taxon>
        <taxon>Actinomycetota</taxon>
        <taxon>Actinomycetes</taxon>
        <taxon>Micrococcales</taxon>
        <taxon>Microbacteriaceae</taxon>
        <taxon>Microbacterium</taxon>
    </lineage>
</organism>
<name>A0ABT0FB59_9MICO</name>
<keyword evidence="1" id="KW-0472">Membrane</keyword>
<keyword evidence="3" id="KW-1185">Reference proteome</keyword>
<dbReference type="Proteomes" id="UP001300096">
    <property type="component" value="Unassembled WGS sequence"/>
</dbReference>
<proteinExistence type="predicted"/>
<sequence length="110" mass="11849">MDATQDAAQERAADARFDDVMVEEAELREKQRMLARRFSWSVAWIVPLVTLIVGIWLTSAGTIEGLNDLGDGTFEATYRVVWPAGLVLLGVGALGVVAAAITTAVVTTDR</sequence>
<keyword evidence="1" id="KW-1133">Transmembrane helix</keyword>